<proteinExistence type="predicted"/>
<evidence type="ECO:0000259" key="4">
    <source>
        <dbReference type="PROSITE" id="PS50071"/>
    </source>
</evidence>
<dbReference type="GO" id="GO:0003677">
    <property type="term" value="F:DNA binding"/>
    <property type="evidence" value="ECO:0007669"/>
    <property type="project" value="UniProtKB-UniRule"/>
</dbReference>
<sequence>MTSEADGHHHTFTHRVISLGPAPHPPAVVQRRRGHKQQVVLLTADQTAFLQDIFEGRNLPRREEKEQAAHYLGLSYMRIENWFRNRRQRQRRESGLVKARTRRRARARVQLSEPPPFVPMSSSLSPGPLAPRSASMAPSTLLPRTATGPSPDIPGDDFTFAPLLSLTVGSWMHLYSPTASLHGHLFPSAERLSWIIRDAETGDNHMITMPFDSILSAEIRASGPIHPTVPTAAPPLDYAVGVVELSRSPQFFSRTDSAQRGDGATWQPNEDWTEGRQGTLVLRHHFQGPAPSVNHFVSVLNAHIMQNDWGAFVDTAQGTDLSVSPRNPLLYEPEGFDFQHQDLQETSVQPTHITYLIPGRASEPSATTSCPQAHHTNHSTILPQSLSVDHLATALSCMVYGSEGNRLVLEAQGPAHGEVHLHETSPFVCGPPADDSRSSSAAAFHHIPLQVQHSYPFPSTDPSTQSRPRVFPVSAEPSFHGHTALSFPPSPVQEMLRLDPQTHPSHPPSMHWGMYDELSPFVAVFLDVAGEYPLTVPSSDVTTGGVLLAPCTEGIPAGQPFVGGAFISTGSP</sequence>
<name>A0A4Y7TAY5_COPMI</name>
<gene>
    <name evidence="5" type="ORF">FA13DRAFT_1791602</name>
</gene>
<comment type="subcellular location">
    <subcellularLocation>
        <location evidence="1 2">Nucleus</location>
    </subcellularLocation>
</comment>
<dbReference type="SMART" id="SM00389">
    <property type="entry name" value="HOX"/>
    <property type="match status" value="1"/>
</dbReference>
<evidence type="ECO:0000313" key="6">
    <source>
        <dbReference type="Proteomes" id="UP000298030"/>
    </source>
</evidence>
<feature type="domain" description="Homeobox" evidence="4">
    <location>
        <begin position="33"/>
        <end position="93"/>
    </location>
</feature>
<evidence type="ECO:0000256" key="2">
    <source>
        <dbReference type="RuleBase" id="RU000682"/>
    </source>
</evidence>
<accession>A0A4Y7TAY5</accession>
<organism evidence="5 6">
    <name type="scientific">Coprinellus micaceus</name>
    <name type="common">Glistening ink-cap mushroom</name>
    <name type="synonym">Coprinus micaceus</name>
    <dbReference type="NCBI Taxonomy" id="71717"/>
    <lineage>
        <taxon>Eukaryota</taxon>
        <taxon>Fungi</taxon>
        <taxon>Dikarya</taxon>
        <taxon>Basidiomycota</taxon>
        <taxon>Agaricomycotina</taxon>
        <taxon>Agaricomycetes</taxon>
        <taxon>Agaricomycetidae</taxon>
        <taxon>Agaricales</taxon>
        <taxon>Agaricineae</taxon>
        <taxon>Psathyrellaceae</taxon>
        <taxon>Coprinellus</taxon>
    </lineage>
</organism>
<dbReference type="Proteomes" id="UP000298030">
    <property type="component" value="Unassembled WGS sequence"/>
</dbReference>
<feature type="DNA-binding region" description="Homeobox" evidence="1">
    <location>
        <begin position="35"/>
        <end position="94"/>
    </location>
</feature>
<dbReference type="Pfam" id="PF00046">
    <property type="entry name" value="Homeodomain"/>
    <property type="match status" value="1"/>
</dbReference>
<dbReference type="STRING" id="71717.A0A4Y7TAY5"/>
<dbReference type="InterPro" id="IPR001356">
    <property type="entry name" value="HD"/>
</dbReference>
<dbReference type="InterPro" id="IPR009057">
    <property type="entry name" value="Homeodomain-like_sf"/>
</dbReference>
<evidence type="ECO:0000313" key="5">
    <source>
        <dbReference type="EMBL" id="TEB31333.1"/>
    </source>
</evidence>
<keyword evidence="1 2" id="KW-0371">Homeobox</keyword>
<keyword evidence="1 2" id="KW-0238">DNA-binding</keyword>
<dbReference type="SUPFAM" id="SSF46689">
    <property type="entry name" value="Homeodomain-like"/>
    <property type="match status" value="1"/>
</dbReference>
<dbReference type="GO" id="GO:0005634">
    <property type="term" value="C:nucleus"/>
    <property type="evidence" value="ECO:0007669"/>
    <property type="project" value="UniProtKB-SubCell"/>
</dbReference>
<comment type="caution">
    <text evidence="5">The sequence shown here is derived from an EMBL/GenBank/DDBJ whole genome shotgun (WGS) entry which is preliminary data.</text>
</comment>
<protein>
    <recommendedName>
        <fullName evidence="4">Homeobox domain-containing protein</fullName>
    </recommendedName>
</protein>
<dbReference type="PROSITE" id="PS50071">
    <property type="entry name" value="HOMEOBOX_2"/>
    <property type="match status" value="1"/>
</dbReference>
<feature type="region of interest" description="Disordered" evidence="3">
    <location>
        <begin position="14"/>
        <end position="34"/>
    </location>
</feature>
<keyword evidence="6" id="KW-1185">Reference proteome</keyword>
<evidence type="ECO:0000256" key="1">
    <source>
        <dbReference type="PROSITE-ProRule" id="PRU00108"/>
    </source>
</evidence>
<reference evidence="5 6" key="1">
    <citation type="journal article" date="2019" name="Nat. Ecol. Evol.">
        <title>Megaphylogeny resolves global patterns of mushroom evolution.</title>
        <authorList>
            <person name="Varga T."/>
            <person name="Krizsan K."/>
            <person name="Foldi C."/>
            <person name="Dima B."/>
            <person name="Sanchez-Garcia M."/>
            <person name="Sanchez-Ramirez S."/>
            <person name="Szollosi G.J."/>
            <person name="Szarkandi J.G."/>
            <person name="Papp V."/>
            <person name="Albert L."/>
            <person name="Andreopoulos W."/>
            <person name="Angelini C."/>
            <person name="Antonin V."/>
            <person name="Barry K.W."/>
            <person name="Bougher N.L."/>
            <person name="Buchanan P."/>
            <person name="Buyck B."/>
            <person name="Bense V."/>
            <person name="Catcheside P."/>
            <person name="Chovatia M."/>
            <person name="Cooper J."/>
            <person name="Damon W."/>
            <person name="Desjardin D."/>
            <person name="Finy P."/>
            <person name="Geml J."/>
            <person name="Haridas S."/>
            <person name="Hughes K."/>
            <person name="Justo A."/>
            <person name="Karasinski D."/>
            <person name="Kautmanova I."/>
            <person name="Kiss B."/>
            <person name="Kocsube S."/>
            <person name="Kotiranta H."/>
            <person name="LaButti K.M."/>
            <person name="Lechner B.E."/>
            <person name="Liimatainen K."/>
            <person name="Lipzen A."/>
            <person name="Lukacs Z."/>
            <person name="Mihaltcheva S."/>
            <person name="Morgado L.N."/>
            <person name="Niskanen T."/>
            <person name="Noordeloos M.E."/>
            <person name="Ohm R.A."/>
            <person name="Ortiz-Santana B."/>
            <person name="Ovrebo C."/>
            <person name="Racz N."/>
            <person name="Riley R."/>
            <person name="Savchenko A."/>
            <person name="Shiryaev A."/>
            <person name="Soop K."/>
            <person name="Spirin V."/>
            <person name="Szebenyi C."/>
            <person name="Tomsovsky M."/>
            <person name="Tulloss R.E."/>
            <person name="Uehling J."/>
            <person name="Grigoriev I.V."/>
            <person name="Vagvolgyi C."/>
            <person name="Papp T."/>
            <person name="Martin F.M."/>
            <person name="Miettinen O."/>
            <person name="Hibbett D.S."/>
            <person name="Nagy L.G."/>
        </authorList>
    </citation>
    <scope>NUCLEOTIDE SEQUENCE [LARGE SCALE GENOMIC DNA]</scope>
    <source>
        <strain evidence="5 6">FP101781</strain>
    </source>
</reference>
<dbReference type="AlphaFoldDB" id="A0A4Y7TAY5"/>
<dbReference type="Gene3D" id="1.10.10.60">
    <property type="entry name" value="Homeodomain-like"/>
    <property type="match status" value="1"/>
</dbReference>
<dbReference type="EMBL" id="QPFP01000019">
    <property type="protein sequence ID" value="TEB31333.1"/>
    <property type="molecule type" value="Genomic_DNA"/>
</dbReference>
<evidence type="ECO:0000256" key="3">
    <source>
        <dbReference type="SAM" id="MobiDB-lite"/>
    </source>
</evidence>
<feature type="region of interest" description="Disordered" evidence="3">
    <location>
        <begin position="87"/>
        <end position="153"/>
    </location>
</feature>
<keyword evidence="1 2" id="KW-0539">Nucleus</keyword>